<evidence type="ECO:0000313" key="3">
    <source>
        <dbReference type="EMBL" id="CAJ1374891.1"/>
    </source>
</evidence>
<dbReference type="Pfam" id="PF00144">
    <property type="entry name" value="Beta-lactamase"/>
    <property type="match status" value="1"/>
</dbReference>
<sequence>MRTFFPAALLASCCARAAGSQLQVALQGLVDDLSQKYGYAMQLAWKSNSEDFAVSAGHDPVTGRAVTSEDTFAFGSGTKPYTAVLVMKLASEGLVELDKPAAQYVDGILKQMNGTSMVGLFGAKASDVTVGHLLRMQSGLADFDVPGFDDALLKKGSSAHSPMEFLHAAASQSPAFLCDPGQCTSYTSTNYVLAGFVALGAKGQSDWTALDQAQIFPQPADAKYQRCRFADQGRLNSSLSVAGAAGSFLHRTQIFSQDASILGWTCGNLVAPASSAAEFFYDFLLAKRIIPEAMVDKMKDFRPLNVGWAKGTIQYGTGLMIQQASWNASYPPELDSWGSYVGHGGDTYGFLSESGVLSQFNASFSAIANQEYSGTFVKNVMVCNMIKLAAKILLGQDVFLKCGLRPFHSTLVV</sequence>
<proteinExistence type="predicted"/>
<evidence type="ECO:0000256" key="1">
    <source>
        <dbReference type="SAM" id="SignalP"/>
    </source>
</evidence>
<dbReference type="InterPro" id="IPR050491">
    <property type="entry name" value="AmpC-like"/>
</dbReference>
<dbReference type="InterPro" id="IPR012338">
    <property type="entry name" value="Beta-lactam/transpept-like"/>
</dbReference>
<evidence type="ECO:0000259" key="2">
    <source>
        <dbReference type="Pfam" id="PF00144"/>
    </source>
</evidence>
<dbReference type="PANTHER" id="PTHR46825">
    <property type="entry name" value="D-ALANYL-D-ALANINE-CARBOXYPEPTIDASE/ENDOPEPTIDASE AMPH"/>
    <property type="match status" value="1"/>
</dbReference>
<dbReference type="EMBL" id="CAUJNA010000281">
    <property type="protein sequence ID" value="CAJ1374891.1"/>
    <property type="molecule type" value="Genomic_DNA"/>
</dbReference>
<name>A0AA36HT81_9DINO</name>
<feature type="signal peptide" evidence="1">
    <location>
        <begin position="1"/>
        <end position="19"/>
    </location>
</feature>
<keyword evidence="4" id="KW-1185">Reference proteome</keyword>
<accession>A0AA36HT81</accession>
<comment type="caution">
    <text evidence="3">The sequence shown here is derived from an EMBL/GenBank/DDBJ whole genome shotgun (WGS) entry which is preliminary data.</text>
</comment>
<dbReference type="AlphaFoldDB" id="A0AA36HT81"/>
<keyword evidence="1" id="KW-0732">Signal</keyword>
<dbReference type="Proteomes" id="UP001178507">
    <property type="component" value="Unassembled WGS sequence"/>
</dbReference>
<reference evidence="3" key="1">
    <citation type="submission" date="2023-08" db="EMBL/GenBank/DDBJ databases">
        <authorList>
            <person name="Chen Y."/>
            <person name="Shah S."/>
            <person name="Dougan E. K."/>
            <person name="Thang M."/>
            <person name="Chan C."/>
        </authorList>
    </citation>
    <scope>NUCLEOTIDE SEQUENCE</scope>
</reference>
<dbReference type="Gene3D" id="3.40.710.10">
    <property type="entry name" value="DD-peptidase/beta-lactamase superfamily"/>
    <property type="match status" value="1"/>
</dbReference>
<gene>
    <name evidence="3" type="ORF">EVOR1521_LOCUS4311</name>
</gene>
<protein>
    <recommendedName>
        <fullName evidence="2">Beta-lactamase-related domain-containing protein</fullName>
    </recommendedName>
</protein>
<dbReference type="InterPro" id="IPR001466">
    <property type="entry name" value="Beta-lactam-related"/>
</dbReference>
<feature type="domain" description="Beta-lactamase-related" evidence="2">
    <location>
        <begin position="59"/>
        <end position="357"/>
    </location>
</feature>
<dbReference type="PANTHER" id="PTHR46825:SF9">
    <property type="entry name" value="BETA-LACTAMASE-RELATED DOMAIN-CONTAINING PROTEIN"/>
    <property type="match status" value="1"/>
</dbReference>
<dbReference type="SUPFAM" id="SSF56601">
    <property type="entry name" value="beta-lactamase/transpeptidase-like"/>
    <property type="match status" value="1"/>
</dbReference>
<feature type="chain" id="PRO_5041322380" description="Beta-lactamase-related domain-containing protein" evidence="1">
    <location>
        <begin position="20"/>
        <end position="413"/>
    </location>
</feature>
<evidence type="ECO:0000313" key="4">
    <source>
        <dbReference type="Proteomes" id="UP001178507"/>
    </source>
</evidence>
<organism evidence="3 4">
    <name type="scientific">Effrenium voratum</name>
    <dbReference type="NCBI Taxonomy" id="2562239"/>
    <lineage>
        <taxon>Eukaryota</taxon>
        <taxon>Sar</taxon>
        <taxon>Alveolata</taxon>
        <taxon>Dinophyceae</taxon>
        <taxon>Suessiales</taxon>
        <taxon>Symbiodiniaceae</taxon>
        <taxon>Effrenium</taxon>
    </lineage>
</organism>